<reference evidence="2" key="1">
    <citation type="submission" date="2021-04" db="EMBL/GenBank/DDBJ databases">
        <authorList>
            <consortium name="Wellcome Sanger Institute Data Sharing"/>
        </authorList>
    </citation>
    <scope>NUCLEOTIDE SEQUENCE [LARGE SCALE GENOMIC DNA]</scope>
</reference>
<evidence type="ECO:0008006" key="4">
    <source>
        <dbReference type="Google" id="ProtNLM"/>
    </source>
</evidence>
<evidence type="ECO:0000313" key="3">
    <source>
        <dbReference type="Proteomes" id="UP000472264"/>
    </source>
</evidence>
<dbReference type="PANTHER" id="PTHR31543">
    <property type="entry name" value="DYNEIN REGULATORY COMPLEX SUBUNIT 4"/>
    <property type="match status" value="1"/>
</dbReference>
<protein>
    <recommendedName>
        <fullName evidence="4">Dynein regulatory complex subunit 4</fullName>
    </recommendedName>
</protein>
<reference evidence="2" key="3">
    <citation type="submission" date="2025-09" db="UniProtKB">
        <authorList>
            <consortium name="Ensembl"/>
        </authorList>
    </citation>
    <scope>IDENTIFICATION</scope>
</reference>
<dbReference type="InterPro" id="IPR039308">
    <property type="entry name" value="GAS8"/>
</dbReference>
<dbReference type="InParanoid" id="A0A665TIG0"/>
<sequence>IEMDEGRHQIEIKVYKQKMKHLLCEHQNTITELKAESFVSTEVLQNEQEQLENELHKGMRAIMVETQQLDNENLFKELEMKYNCVAIEIESKSEYEDKMKMQQQKLDNMRKKKTSEREDQWNWYIAGLIEDHNRLFKKTDEILSLIQQDIDNIRLFKVFFATIVIVTHYFDSS</sequence>
<organism evidence="2 3">
    <name type="scientific">Echeneis naucrates</name>
    <name type="common">Live sharksucker</name>
    <dbReference type="NCBI Taxonomy" id="173247"/>
    <lineage>
        <taxon>Eukaryota</taxon>
        <taxon>Metazoa</taxon>
        <taxon>Chordata</taxon>
        <taxon>Craniata</taxon>
        <taxon>Vertebrata</taxon>
        <taxon>Euteleostomi</taxon>
        <taxon>Actinopterygii</taxon>
        <taxon>Neopterygii</taxon>
        <taxon>Teleostei</taxon>
        <taxon>Neoteleostei</taxon>
        <taxon>Acanthomorphata</taxon>
        <taxon>Carangaria</taxon>
        <taxon>Carangiformes</taxon>
        <taxon>Echeneidae</taxon>
        <taxon>Echeneis</taxon>
    </lineage>
</organism>
<dbReference type="Proteomes" id="UP000472264">
    <property type="component" value="Chromosome 3"/>
</dbReference>
<dbReference type="PANTHER" id="PTHR31543:SF0">
    <property type="entry name" value="DYNEIN REGULATORY COMPLEX SUBUNIT 4"/>
    <property type="match status" value="1"/>
</dbReference>
<dbReference type="GO" id="GO:0008017">
    <property type="term" value="F:microtubule binding"/>
    <property type="evidence" value="ECO:0007669"/>
    <property type="project" value="InterPro"/>
</dbReference>
<evidence type="ECO:0000256" key="1">
    <source>
        <dbReference type="SAM" id="Coils"/>
    </source>
</evidence>
<reference evidence="2" key="2">
    <citation type="submission" date="2025-08" db="UniProtKB">
        <authorList>
            <consortium name="Ensembl"/>
        </authorList>
    </citation>
    <scope>IDENTIFICATION</scope>
</reference>
<proteinExistence type="predicted"/>
<keyword evidence="1" id="KW-0175">Coiled coil</keyword>
<dbReference type="GO" id="GO:0005874">
    <property type="term" value="C:microtubule"/>
    <property type="evidence" value="ECO:0007669"/>
    <property type="project" value="TreeGrafter"/>
</dbReference>
<accession>A0A665TIG0</accession>
<dbReference type="GO" id="GO:0005794">
    <property type="term" value="C:Golgi apparatus"/>
    <property type="evidence" value="ECO:0007669"/>
    <property type="project" value="TreeGrafter"/>
</dbReference>
<keyword evidence="3" id="KW-1185">Reference proteome</keyword>
<dbReference type="Ensembl" id="ENSENLT00000006087.1">
    <property type="protein sequence ID" value="ENSENLP00000005807.1"/>
    <property type="gene ID" value="ENSENLG00000002806.1"/>
</dbReference>
<dbReference type="AlphaFoldDB" id="A0A665TIG0"/>
<dbReference type="GO" id="GO:0030317">
    <property type="term" value="P:flagellated sperm motility"/>
    <property type="evidence" value="ECO:0007669"/>
    <property type="project" value="TreeGrafter"/>
</dbReference>
<name>A0A665TIG0_ECHNA</name>
<dbReference type="GO" id="GO:0031267">
    <property type="term" value="F:small GTPase binding"/>
    <property type="evidence" value="ECO:0007669"/>
    <property type="project" value="InterPro"/>
</dbReference>
<feature type="coiled-coil region" evidence="1">
    <location>
        <begin position="92"/>
        <end position="119"/>
    </location>
</feature>
<evidence type="ECO:0000313" key="2">
    <source>
        <dbReference type="Ensembl" id="ENSENLP00000005807.1"/>
    </source>
</evidence>